<evidence type="ECO:0000256" key="11">
    <source>
        <dbReference type="ARBA" id="ARBA00030894"/>
    </source>
</evidence>
<protein>
    <recommendedName>
        <fullName evidence="10 14">Adenosine 5'-phosphosulfate reductase</fullName>
        <shortName evidence="14">APS reductase</shortName>
        <ecNumber evidence="9 14">1.8.4.10</ecNumber>
    </recommendedName>
    <alternativeName>
        <fullName evidence="12 14">5'-adenylylsulfate reductase</fullName>
    </alternativeName>
    <alternativeName>
        <fullName evidence="11 14">Thioredoxin-dependent 5'-adenylylsulfate reductase</fullName>
    </alternativeName>
</protein>
<evidence type="ECO:0000256" key="3">
    <source>
        <dbReference type="ARBA" id="ARBA00022723"/>
    </source>
</evidence>
<proteinExistence type="inferred from homology"/>
<reference evidence="16 17" key="1">
    <citation type="submission" date="2024-09" db="EMBL/GenBank/DDBJ databases">
        <title>Draft genome sequence of Candidatus Magnetaquicoccaceae bacterium FCR-1.</title>
        <authorList>
            <person name="Shimoshige H."/>
            <person name="Shimamura S."/>
            <person name="Taoka A."/>
            <person name="Kobayashi H."/>
            <person name="Maekawa T."/>
        </authorList>
    </citation>
    <scope>NUCLEOTIDE SEQUENCE [LARGE SCALE GENOMIC DNA]</scope>
    <source>
        <strain evidence="16 17">FCR-1</strain>
    </source>
</reference>
<dbReference type="PANTHER" id="PTHR46482:SF9">
    <property type="entry name" value="5'-ADENYLYLSULFATE REDUCTASE 1, CHLOROPLASTIC"/>
    <property type="match status" value="1"/>
</dbReference>
<dbReference type="GO" id="GO:0043866">
    <property type="term" value="F:adenylyl-sulfate reductase (thioredoxin) activity"/>
    <property type="evidence" value="ECO:0007669"/>
    <property type="project" value="UniProtKB-EC"/>
</dbReference>
<keyword evidence="6 14" id="KW-0411">Iron-sulfur</keyword>
<comment type="caution">
    <text evidence="16">The sequence shown here is derived from an EMBL/GenBank/DDBJ whole genome shotgun (WGS) entry which is preliminary data.</text>
</comment>
<keyword evidence="3 14" id="KW-0479">Metal-binding</keyword>
<evidence type="ECO:0000256" key="8">
    <source>
        <dbReference type="ARBA" id="ARBA00024327"/>
    </source>
</evidence>
<dbReference type="SUPFAM" id="SSF52402">
    <property type="entry name" value="Adenine nucleotide alpha hydrolases-like"/>
    <property type="match status" value="1"/>
</dbReference>
<dbReference type="Pfam" id="PF01507">
    <property type="entry name" value="PAPS_reduct"/>
    <property type="match status" value="1"/>
</dbReference>
<evidence type="ECO:0000256" key="1">
    <source>
        <dbReference type="ARBA" id="ARBA00009732"/>
    </source>
</evidence>
<evidence type="ECO:0000256" key="5">
    <source>
        <dbReference type="ARBA" id="ARBA00023004"/>
    </source>
</evidence>
<comment type="similarity">
    <text evidence="1 14">Belongs to the PAPS reductase family. CysH subfamily.</text>
</comment>
<dbReference type="Gene3D" id="3.40.50.620">
    <property type="entry name" value="HUPs"/>
    <property type="match status" value="1"/>
</dbReference>
<dbReference type="RefSeq" id="WP_420903854.1">
    <property type="nucleotide sequence ID" value="NZ_BAAFGK010000002.1"/>
</dbReference>
<evidence type="ECO:0000256" key="12">
    <source>
        <dbReference type="ARBA" id="ARBA00032041"/>
    </source>
</evidence>
<comment type="function">
    <text evidence="7 14">Catalyzes the formation of sulfite from adenosine 5'-phosphosulfate (APS) using thioredoxin as an electron donor.</text>
</comment>
<comment type="pathway">
    <text evidence="8 14">Sulfur metabolism; hydrogen sulfide biosynthesis; sulfite from sulfate.</text>
</comment>
<evidence type="ECO:0000256" key="7">
    <source>
        <dbReference type="ARBA" id="ARBA00024298"/>
    </source>
</evidence>
<dbReference type="NCBIfam" id="TIGR02055">
    <property type="entry name" value="APS_reductase"/>
    <property type="match status" value="1"/>
</dbReference>
<evidence type="ECO:0000256" key="6">
    <source>
        <dbReference type="ARBA" id="ARBA00023014"/>
    </source>
</evidence>
<dbReference type="InterPro" id="IPR004511">
    <property type="entry name" value="PAPS/APS_Rdtase"/>
</dbReference>
<dbReference type="InterPro" id="IPR002500">
    <property type="entry name" value="PAPS_reduct_dom"/>
</dbReference>
<dbReference type="InterPro" id="IPR011798">
    <property type="entry name" value="APS_reductase"/>
</dbReference>
<keyword evidence="4 14" id="KW-0560">Oxidoreductase</keyword>
<sequence length="227" mass="26147">MSSLEKIQESVQWLRIASEKAAPARFSTSFGAEDQVVLDLIARHELAIQIFTLDTGRLHEETYDVMNRSLLRYRRPILIYSPRHDLLEAHLNRHGPNSFYESIDLRKACCQVRKVEPLQRALAGAKSWVTGLRREQAVTRAGLEIRAWDPVHQLEKFNPLLEWSQEEIWAYLHTHQVPYNGLHDQNFPSIGCAPCTRAVGANEDLRAGRWWWEDPVSKECGLHVKSA</sequence>
<feature type="domain" description="Phosphoadenosine phosphosulphate reductase" evidence="15">
    <location>
        <begin position="26"/>
        <end position="198"/>
    </location>
</feature>
<organism evidence="16 17">
    <name type="scientific">Candidatus Magnetaquiglobus chichijimensis</name>
    <dbReference type="NCBI Taxonomy" id="3141448"/>
    <lineage>
        <taxon>Bacteria</taxon>
        <taxon>Pseudomonadati</taxon>
        <taxon>Pseudomonadota</taxon>
        <taxon>Magnetococcia</taxon>
        <taxon>Magnetococcales</taxon>
        <taxon>Candidatus Magnetaquicoccaceae</taxon>
        <taxon>Candidatus Magnetaquiglobus</taxon>
    </lineage>
</organism>
<dbReference type="Proteomes" id="UP001628193">
    <property type="component" value="Unassembled WGS sequence"/>
</dbReference>
<evidence type="ECO:0000313" key="16">
    <source>
        <dbReference type="EMBL" id="GAB0056138.1"/>
    </source>
</evidence>
<evidence type="ECO:0000313" key="17">
    <source>
        <dbReference type="Proteomes" id="UP001628193"/>
    </source>
</evidence>
<keyword evidence="2 14" id="KW-0963">Cytoplasm</keyword>
<evidence type="ECO:0000256" key="14">
    <source>
        <dbReference type="HAMAP-Rule" id="MF_00063"/>
    </source>
</evidence>
<evidence type="ECO:0000256" key="9">
    <source>
        <dbReference type="ARBA" id="ARBA00024386"/>
    </source>
</evidence>
<evidence type="ECO:0000259" key="15">
    <source>
        <dbReference type="Pfam" id="PF01507"/>
    </source>
</evidence>
<dbReference type="InterPro" id="IPR014729">
    <property type="entry name" value="Rossmann-like_a/b/a_fold"/>
</dbReference>
<dbReference type="PANTHER" id="PTHR46482">
    <property type="entry name" value="5'-ADENYLYLSULFATE REDUCTASE 3, CHLOROPLASTIC"/>
    <property type="match status" value="1"/>
</dbReference>
<feature type="active site" description="Nucleophile; cysteine thiosulfonate intermediate" evidence="14">
    <location>
        <position position="220"/>
    </location>
</feature>
<dbReference type="EMBL" id="BAAFGK010000002">
    <property type="protein sequence ID" value="GAB0056138.1"/>
    <property type="molecule type" value="Genomic_DNA"/>
</dbReference>
<gene>
    <name evidence="14 16" type="primary">cysH</name>
    <name evidence="16" type="ORF">SIID45300_00443</name>
</gene>
<comment type="catalytic activity">
    <reaction evidence="13 14">
        <text>[thioredoxin]-disulfide + sulfite + AMP + 2 H(+) = adenosine 5'-phosphosulfate + [thioredoxin]-dithiol</text>
        <dbReference type="Rhea" id="RHEA:21976"/>
        <dbReference type="Rhea" id="RHEA-COMP:10698"/>
        <dbReference type="Rhea" id="RHEA-COMP:10700"/>
        <dbReference type="ChEBI" id="CHEBI:15378"/>
        <dbReference type="ChEBI" id="CHEBI:17359"/>
        <dbReference type="ChEBI" id="CHEBI:29950"/>
        <dbReference type="ChEBI" id="CHEBI:50058"/>
        <dbReference type="ChEBI" id="CHEBI:58243"/>
        <dbReference type="ChEBI" id="CHEBI:456215"/>
        <dbReference type="EC" id="1.8.4.10"/>
    </reaction>
</comment>
<keyword evidence="17" id="KW-1185">Reference proteome</keyword>
<dbReference type="CDD" id="cd23945">
    <property type="entry name" value="PAPS_reductase"/>
    <property type="match status" value="1"/>
</dbReference>
<feature type="binding site" evidence="14">
    <location>
        <position position="110"/>
    </location>
    <ligand>
        <name>[4Fe-4S] cluster</name>
        <dbReference type="ChEBI" id="CHEBI:49883"/>
    </ligand>
</feature>
<evidence type="ECO:0000256" key="10">
    <source>
        <dbReference type="ARBA" id="ARBA00029514"/>
    </source>
</evidence>
<name>A0ABQ0C5I0_9PROT</name>
<evidence type="ECO:0000256" key="13">
    <source>
        <dbReference type="ARBA" id="ARBA00048441"/>
    </source>
</evidence>
<feature type="binding site" evidence="14">
    <location>
        <position position="195"/>
    </location>
    <ligand>
        <name>[4Fe-4S] cluster</name>
        <dbReference type="ChEBI" id="CHEBI:49883"/>
    </ligand>
</feature>
<dbReference type="EC" id="1.8.4.10" evidence="9 14"/>
<feature type="binding site" evidence="14">
    <location>
        <position position="192"/>
    </location>
    <ligand>
        <name>[4Fe-4S] cluster</name>
        <dbReference type="ChEBI" id="CHEBI:49883"/>
    </ligand>
</feature>
<accession>A0ABQ0C5I0</accession>
<dbReference type="NCBIfam" id="NF002537">
    <property type="entry name" value="PRK02090.1"/>
    <property type="match status" value="1"/>
</dbReference>
<comment type="subcellular location">
    <subcellularLocation>
        <location evidence="14">Cytoplasm</location>
    </subcellularLocation>
</comment>
<evidence type="ECO:0000256" key="2">
    <source>
        <dbReference type="ARBA" id="ARBA00022490"/>
    </source>
</evidence>
<comment type="cofactor">
    <cofactor evidence="14">
        <name>[4Fe-4S] cluster</name>
        <dbReference type="ChEBI" id="CHEBI:49883"/>
    </cofactor>
    <text evidence="14">Binds 1 [4Fe-4S] cluster per subunit.</text>
</comment>
<dbReference type="PIRSF" id="PIRSF000857">
    <property type="entry name" value="PAPS_reductase"/>
    <property type="match status" value="1"/>
</dbReference>
<evidence type="ECO:0000256" key="4">
    <source>
        <dbReference type="ARBA" id="ARBA00023002"/>
    </source>
</evidence>
<keyword evidence="5 14" id="KW-0408">Iron</keyword>
<feature type="binding site" evidence="14">
    <location>
        <position position="109"/>
    </location>
    <ligand>
        <name>[4Fe-4S] cluster</name>
        <dbReference type="ChEBI" id="CHEBI:49883"/>
    </ligand>
</feature>
<dbReference type="HAMAP" id="MF_00063">
    <property type="entry name" value="CysH"/>
    <property type="match status" value="1"/>
</dbReference>